<feature type="domain" description="YCII-related" evidence="8">
    <location>
        <begin position="148"/>
        <end position="238"/>
    </location>
</feature>
<evidence type="ECO:0000256" key="3">
    <source>
        <dbReference type="ARBA" id="ARBA00022832"/>
    </source>
</evidence>
<dbReference type="Gene3D" id="3.90.226.10">
    <property type="entry name" value="2-enoyl-CoA Hydratase, Chain A, domain 1"/>
    <property type="match status" value="1"/>
</dbReference>
<keyword evidence="4" id="KW-0443">Lipid metabolism</keyword>
<dbReference type="InterPro" id="IPR014748">
    <property type="entry name" value="Enoyl-CoA_hydra_C"/>
</dbReference>
<dbReference type="Pfam" id="PF00378">
    <property type="entry name" value="ECH_1"/>
    <property type="match status" value="1"/>
</dbReference>
<keyword evidence="10" id="KW-1185">Reference proteome</keyword>
<dbReference type="FunFam" id="3.90.226.10:FF:000019">
    <property type="entry name" value="Enoyl-CoA hydratase, mitochondrial"/>
    <property type="match status" value="1"/>
</dbReference>
<dbReference type="PANTHER" id="PTHR11941">
    <property type="entry name" value="ENOYL-COA HYDRATASE-RELATED"/>
    <property type="match status" value="1"/>
</dbReference>
<dbReference type="EC" id="4.2.1.17" evidence="2"/>
<dbReference type="InterPro" id="IPR005545">
    <property type="entry name" value="YCII"/>
</dbReference>
<dbReference type="Pfam" id="PF03795">
    <property type="entry name" value="YCII"/>
    <property type="match status" value="2"/>
</dbReference>
<dbReference type="InterPro" id="IPR018376">
    <property type="entry name" value="Enoyl-CoA_hyd/isom_CS"/>
</dbReference>
<dbReference type="Gene3D" id="3.30.70.1060">
    <property type="entry name" value="Dimeric alpha+beta barrel"/>
    <property type="match status" value="2"/>
</dbReference>
<dbReference type="PANTHER" id="PTHR11941:SF54">
    <property type="entry name" value="ENOYL-COA HYDRATASE, MITOCHONDRIAL"/>
    <property type="match status" value="1"/>
</dbReference>
<comment type="caution">
    <text evidence="9">The sequence shown here is derived from an EMBL/GenBank/DDBJ whole genome shotgun (WGS) entry which is preliminary data.</text>
</comment>
<dbReference type="GO" id="GO:0005739">
    <property type="term" value="C:mitochondrion"/>
    <property type="evidence" value="ECO:0007669"/>
    <property type="project" value="TreeGrafter"/>
</dbReference>
<evidence type="ECO:0000256" key="2">
    <source>
        <dbReference type="ARBA" id="ARBA00012076"/>
    </source>
</evidence>
<dbReference type="InterPro" id="IPR029045">
    <property type="entry name" value="ClpP/crotonase-like_dom_sf"/>
</dbReference>
<evidence type="ECO:0000256" key="1">
    <source>
        <dbReference type="ARBA" id="ARBA00005254"/>
    </source>
</evidence>
<dbReference type="GO" id="GO:0006635">
    <property type="term" value="P:fatty acid beta-oxidation"/>
    <property type="evidence" value="ECO:0007669"/>
    <property type="project" value="TreeGrafter"/>
</dbReference>
<evidence type="ECO:0000256" key="5">
    <source>
        <dbReference type="ARBA" id="ARBA00023239"/>
    </source>
</evidence>
<organism evidence="9 10">
    <name type="scientific">Leucocoprinus birnbaumii</name>
    <dbReference type="NCBI Taxonomy" id="56174"/>
    <lineage>
        <taxon>Eukaryota</taxon>
        <taxon>Fungi</taxon>
        <taxon>Dikarya</taxon>
        <taxon>Basidiomycota</taxon>
        <taxon>Agaricomycotina</taxon>
        <taxon>Agaricomycetes</taxon>
        <taxon>Agaricomycetidae</taxon>
        <taxon>Agaricales</taxon>
        <taxon>Agaricineae</taxon>
        <taxon>Agaricaceae</taxon>
        <taxon>Leucocoprinus</taxon>
    </lineage>
</organism>
<reference evidence="9" key="1">
    <citation type="submission" date="2022-07" db="EMBL/GenBank/DDBJ databases">
        <title>Genome Sequence of Leucocoprinus birnbaumii.</title>
        <authorList>
            <person name="Buettner E."/>
        </authorList>
    </citation>
    <scope>NUCLEOTIDE SEQUENCE</scope>
    <source>
        <strain evidence="9">VT141</strain>
    </source>
</reference>
<dbReference type="InterPro" id="IPR011008">
    <property type="entry name" value="Dimeric_a/b-barrel"/>
</dbReference>
<dbReference type="EMBL" id="JANIEX010000278">
    <property type="protein sequence ID" value="KAJ3569620.1"/>
    <property type="molecule type" value="Genomic_DNA"/>
</dbReference>
<proteinExistence type="inferred from homology"/>
<dbReference type="CDD" id="cd06558">
    <property type="entry name" value="crotonase-like"/>
    <property type="match status" value="1"/>
</dbReference>
<keyword evidence="3" id="KW-0276">Fatty acid metabolism</keyword>
<dbReference type="Proteomes" id="UP001213000">
    <property type="component" value="Unassembled WGS sequence"/>
</dbReference>
<evidence type="ECO:0000259" key="8">
    <source>
        <dbReference type="Pfam" id="PF03795"/>
    </source>
</evidence>
<name>A0AAD5YRE4_9AGAR</name>
<dbReference type="GO" id="GO:0004300">
    <property type="term" value="F:enoyl-CoA hydratase activity"/>
    <property type="evidence" value="ECO:0007669"/>
    <property type="project" value="UniProtKB-EC"/>
</dbReference>
<keyword evidence="5" id="KW-0456">Lyase</keyword>
<dbReference type="SUPFAM" id="SSF52096">
    <property type="entry name" value="ClpP/crotonase"/>
    <property type="match status" value="1"/>
</dbReference>
<accession>A0AAD5YRE4</accession>
<evidence type="ECO:0000256" key="7">
    <source>
        <dbReference type="RuleBase" id="RU003707"/>
    </source>
</evidence>
<evidence type="ECO:0000313" key="9">
    <source>
        <dbReference type="EMBL" id="KAJ3569620.1"/>
    </source>
</evidence>
<dbReference type="PROSITE" id="PS00166">
    <property type="entry name" value="ENOYL_COA_HYDRATASE"/>
    <property type="match status" value="1"/>
</dbReference>
<feature type="domain" description="YCII-related" evidence="8">
    <location>
        <begin position="17"/>
        <end position="97"/>
    </location>
</feature>
<dbReference type="InterPro" id="IPR001753">
    <property type="entry name" value="Enoyl-CoA_hydra/iso"/>
</dbReference>
<gene>
    <name evidence="9" type="ORF">NP233_g4929</name>
</gene>
<dbReference type="SUPFAM" id="SSF54909">
    <property type="entry name" value="Dimeric alpha+beta barrel"/>
    <property type="match status" value="2"/>
</dbReference>
<evidence type="ECO:0000313" key="10">
    <source>
        <dbReference type="Proteomes" id="UP001213000"/>
    </source>
</evidence>
<comment type="similarity">
    <text evidence="1 7">Belongs to the enoyl-CoA hydratase/isomerase family.</text>
</comment>
<protein>
    <recommendedName>
        <fullName evidence="6">Probable enoyl-CoA hydratase, mitochondrial</fullName>
        <ecNumber evidence="2">4.2.1.17</ecNumber>
    </recommendedName>
</protein>
<evidence type="ECO:0000256" key="4">
    <source>
        <dbReference type="ARBA" id="ARBA00023098"/>
    </source>
</evidence>
<dbReference type="FunFam" id="1.10.12.10:FF:000001">
    <property type="entry name" value="Probable enoyl-CoA hydratase, mitochondrial"/>
    <property type="match status" value="1"/>
</dbReference>
<dbReference type="Gene3D" id="1.10.12.10">
    <property type="entry name" value="Lyase 2-enoyl-coa Hydratase, Chain A, domain 2"/>
    <property type="match status" value="1"/>
</dbReference>
<sequence length="580" mass="64061">MSTAPRQRFLVFAPDKTEEGTFEQRMSVRPKHLERAKASFANGLVRVGGAVLSPESVATPDAPKKMIGSAFICEADNIEQVWEYVKSDVYYTDGVWDTEKLTEAFVRTVNHLTGQVDPVPKQMLGLRSFASTFRHLRSFHTSNKIANKYFVYAPDYPNNVAHRYAVREEHLAGVKKPIDTAVAGMLVNPEQPKIKIGDEMRNNATGSILIIEADTLEEAKELIERDVYWKKGVWDKERINSSPVIIGPIAVVTMAHYISRASLQNPLRLSNLARTRWTITFATTTSAATRAQYRKMSSSANANYEYIVTSRPEPNVLLIQLNRPKALNALCSPLFKELNQALRDADRDDSVGAMVLTGSEKAFAAGADIKEMKDKQFADVYKNRFLEDWADMTKISKPIIAAVSGYALGGGCELALMCDIILASPTAKFGQPEINLGVIPGGGGSQRLAQLVGKSRAMEMVLTGRMITAQEADKWGMISGIVGEGEGQVVKDAIAMAKVISEKSQIAVQAAKEVVNEGMLHDYLGRKDVGVKGYFIAYETTLTEGLKYERRIFHGLFATNDQKEGMSAFAEKRKANFTHS</sequence>
<evidence type="ECO:0000256" key="6">
    <source>
        <dbReference type="ARBA" id="ARBA00073937"/>
    </source>
</evidence>
<dbReference type="AlphaFoldDB" id="A0AAD5YRE4"/>